<sequence>MFIMTFVFFPSQIKTMSSDEEEVYSDEEEEEVVETRTTTVTTKVEETVAPEFIKKTDQKRSDLDEQLREYITEWRKQREKEDEELKRLKEKQAKRKVTRAEEEKTLAERKRQEEERRLREIEEKKQREIEEKRLRLEEAEKKRQALQALNAANKKGPNYTVSKKENAAANLSPSQIERNKTKEQLEEEKKISLSIRIKPLAIDGLSVDKLRERAEELWQLIVKLETEKYDLEEKQKRQDYDLKELKERQKQQLRNKALKKGLDPEALTGKYPPTIQVASKYERRVDTRSYGDKKNLFEGGFEDLLKETNEKVWKEKLGQFDSRQKALLPKWFGERPGKKAGDPETPEEKQAAEEEDLKEPVFEPEQEEEEEEEEVEEEEEEEEDEEEEEEEE</sequence>
<evidence type="ECO:0008006" key="7">
    <source>
        <dbReference type="Google" id="ProtNLM"/>
    </source>
</evidence>
<proteinExistence type="inferred from homology"/>
<dbReference type="PANTHER" id="PTHR11521:SF1">
    <property type="entry name" value="TROPONIN T, SKELETAL MUSCLE"/>
    <property type="match status" value="1"/>
</dbReference>
<dbReference type="InterPro" id="IPR027707">
    <property type="entry name" value="TNNT"/>
</dbReference>
<dbReference type="FunFam" id="1.20.5.350:FF:000003">
    <property type="entry name" value="Troponin T isoform 5"/>
    <property type="match status" value="1"/>
</dbReference>
<dbReference type="AlphaFoldDB" id="A0A834J3J9"/>
<evidence type="ECO:0000313" key="5">
    <source>
        <dbReference type="EMBL" id="KAF7287697.1"/>
    </source>
</evidence>
<evidence type="ECO:0000256" key="3">
    <source>
        <dbReference type="ARBA" id="ARBA00023179"/>
    </source>
</evidence>
<name>A0A834J3J9_RHYFE</name>
<dbReference type="GO" id="GO:0045214">
    <property type="term" value="P:sarcomere organization"/>
    <property type="evidence" value="ECO:0007669"/>
    <property type="project" value="UniProtKB-ARBA"/>
</dbReference>
<dbReference type="Proteomes" id="UP000625711">
    <property type="component" value="Unassembled WGS sequence"/>
</dbReference>
<protein>
    <recommendedName>
        <fullName evidence="7">Troponin T</fullName>
    </recommendedName>
</protein>
<dbReference type="SUPFAM" id="SSF90250">
    <property type="entry name" value="Troponin coil-coiled subunits"/>
    <property type="match status" value="1"/>
</dbReference>
<keyword evidence="6" id="KW-1185">Reference proteome</keyword>
<feature type="compositionally biased region" description="Basic and acidic residues" evidence="4">
    <location>
        <begin position="77"/>
        <end position="91"/>
    </location>
</feature>
<dbReference type="OrthoDB" id="330499at2759"/>
<dbReference type="EMBL" id="JAACXV010000003">
    <property type="protein sequence ID" value="KAF7287697.1"/>
    <property type="molecule type" value="Genomic_DNA"/>
</dbReference>
<evidence type="ECO:0000313" key="6">
    <source>
        <dbReference type="Proteomes" id="UP000625711"/>
    </source>
</evidence>
<dbReference type="Pfam" id="PF00992">
    <property type="entry name" value="Troponin"/>
    <property type="match status" value="1"/>
</dbReference>
<feature type="region of interest" description="Disordered" evidence="4">
    <location>
        <begin position="149"/>
        <end position="184"/>
    </location>
</feature>
<dbReference type="GO" id="GO:0005523">
    <property type="term" value="F:tropomyosin binding"/>
    <property type="evidence" value="ECO:0007669"/>
    <property type="project" value="TreeGrafter"/>
</dbReference>
<comment type="function">
    <text evidence="1">Troponin T is the tropomyosin-binding subunit of troponin, the thin filament regulatory complex which confers calcium-sensitivity to striated muscle actomyosin ATPase activity.</text>
</comment>
<dbReference type="Gene3D" id="1.20.5.350">
    <property type="match status" value="1"/>
</dbReference>
<feature type="compositionally biased region" description="Basic and acidic residues" evidence="4">
    <location>
        <begin position="98"/>
        <end position="118"/>
    </location>
</feature>
<evidence type="ECO:0000256" key="1">
    <source>
        <dbReference type="ARBA" id="ARBA00003363"/>
    </source>
</evidence>
<dbReference type="GO" id="GO:0006936">
    <property type="term" value="P:muscle contraction"/>
    <property type="evidence" value="ECO:0007669"/>
    <property type="project" value="TreeGrafter"/>
</dbReference>
<accession>A0A834J3J9</accession>
<comment type="caution">
    <text evidence="5">The sequence shown here is derived from an EMBL/GenBank/DDBJ whole genome shotgun (WGS) entry which is preliminary data.</text>
</comment>
<dbReference type="GO" id="GO:0005861">
    <property type="term" value="C:troponin complex"/>
    <property type="evidence" value="ECO:0007669"/>
    <property type="project" value="InterPro"/>
</dbReference>
<feature type="region of interest" description="Disordered" evidence="4">
    <location>
        <begin position="19"/>
        <end position="40"/>
    </location>
</feature>
<comment type="similarity">
    <text evidence="2">Belongs to the troponin T family.</text>
</comment>
<evidence type="ECO:0000256" key="2">
    <source>
        <dbReference type="ARBA" id="ARBA00008330"/>
    </source>
</evidence>
<dbReference type="PANTHER" id="PTHR11521">
    <property type="entry name" value="TROPONIN T"/>
    <property type="match status" value="1"/>
</dbReference>
<feature type="compositionally biased region" description="Acidic residues" evidence="4">
    <location>
        <begin position="353"/>
        <end position="392"/>
    </location>
</feature>
<dbReference type="InterPro" id="IPR001978">
    <property type="entry name" value="Troponin"/>
</dbReference>
<gene>
    <name evidence="5" type="ORF">GWI33_003340</name>
</gene>
<keyword evidence="3" id="KW-0514">Muscle protein</keyword>
<organism evidence="5 6">
    <name type="scientific">Rhynchophorus ferrugineus</name>
    <name type="common">Red palm weevil</name>
    <name type="synonym">Curculio ferrugineus</name>
    <dbReference type="NCBI Taxonomy" id="354439"/>
    <lineage>
        <taxon>Eukaryota</taxon>
        <taxon>Metazoa</taxon>
        <taxon>Ecdysozoa</taxon>
        <taxon>Arthropoda</taxon>
        <taxon>Hexapoda</taxon>
        <taxon>Insecta</taxon>
        <taxon>Pterygota</taxon>
        <taxon>Neoptera</taxon>
        <taxon>Endopterygota</taxon>
        <taxon>Coleoptera</taxon>
        <taxon>Polyphaga</taxon>
        <taxon>Cucujiformia</taxon>
        <taxon>Curculionidae</taxon>
        <taxon>Dryophthorinae</taxon>
        <taxon>Rhynchophorus</taxon>
    </lineage>
</organism>
<dbReference type="InterPro" id="IPR038077">
    <property type="entry name" value="Troponin_sf"/>
</dbReference>
<feature type="region of interest" description="Disordered" evidence="4">
    <location>
        <begin position="325"/>
        <end position="392"/>
    </location>
</feature>
<feature type="compositionally biased region" description="Acidic residues" evidence="4">
    <location>
        <begin position="19"/>
        <end position="32"/>
    </location>
</feature>
<dbReference type="GO" id="GO:0006937">
    <property type="term" value="P:regulation of muscle contraction"/>
    <property type="evidence" value="ECO:0007669"/>
    <property type="project" value="InterPro"/>
</dbReference>
<feature type="region of interest" description="Disordered" evidence="4">
    <location>
        <begin position="77"/>
        <end position="118"/>
    </location>
</feature>
<reference evidence="5" key="1">
    <citation type="submission" date="2020-08" db="EMBL/GenBank/DDBJ databases">
        <title>Genome sequencing and assembly of the red palm weevil Rhynchophorus ferrugineus.</title>
        <authorList>
            <person name="Dias G.B."/>
            <person name="Bergman C.M."/>
            <person name="Manee M."/>
        </authorList>
    </citation>
    <scope>NUCLEOTIDE SEQUENCE</scope>
    <source>
        <strain evidence="5">AA-2017</strain>
        <tissue evidence="5">Whole larva</tissue>
    </source>
</reference>
<feature type="compositionally biased region" description="Basic and acidic residues" evidence="4">
    <location>
        <begin position="332"/>
        <end position="352"/>
    </location>
</feature>
<evidence type="ECO:0000256" key="4">
    <source>
        <dbReference type="SAM" id="MobiDB-lite"/>
    </source>
</evidence>